<dbReference type="EMBL" id="MU853808">
    <property type="protein sequence ID" value="KAK3939616.1"/>
    <property type="molecule type" value="Genomic_DNA"/>
</dbReference>
<dbReference type="InterPro" id="IPR045851">
    <property type="entry name" value="AMP-bd_C_sf"/>
</dbReference>
<comment type="caution">
    <text evidence="2">The sequence shown here is derived from an EMBL/GenBank/DDBJ whole genome shotgun (WGS) entry which is preliminary data.</text>
</comment>
<protein>
    <recommendedName>
        <fullName evidence="1">AMP-binding enzyme C-terminal domain-containing protein</fullName>
    </recommendedName>
</protein>
<keyword evidence="3" id="KW-1185">Reference proteome</keyword>
<dbReference type="Pfam" id="PF13193">
    <property type="entry name" value="AMP-binding_C"/>
    <property type="match status" value="1"/>
</dbReference>
<proteinExistence type="predicted"/>
<dbReference type="Gene3D" id="3.30.300.30">
    <property type="match status" value="1"/>
</dbReference>
<gene>
    <name evidence="2" type="ORF">QBC46DRAFT_409027</name>
</gene>
<dbReference type="Proteomes" id="UP001303473">
    <property type="component" value="Unassembled WGS sequence"/>
</dbReference>
<evidence type="ECO:0000259" key="1">
    <source>
        <dbReference type="Pfam" id="PF13193"/>
    </source>
</evidence>
<dbReference type="InterPro" id="IPR025110">
    <property type="entry name" value="AMP-bd_C"/>
</dbReference>
<organism evidence="2 3">
    <name type="scientific">Diplogelasinospora grovesii</name>
    <dbReference type="NCBI Taxonomy" id="303347"/>
    <lineage>
        <taxon>Eukaryota</taxon>
        <taxon>Fungi</taxon>
        <taxon>Dikarya</taxon>
        <taxon>Ascomycota</taxon>
        <taxon>Pezizomycotina</taxon>
        <taxon>Sordariomycetes</taxon>
        <taxon>Sordariomycetidae</taxon>
        <taxon>Sordariales</taxon>
        <taxon>Diplogelasinosporaceae</taxon>
        <taxon>Diplogelasinospora</taxon>
    </lineage>
</organism>
<evidence type="ECO:0000313" key="3">
    <source>
        <dbReference type="Proteomes" id="UP001303473"/>
    </source>
</evidence>
<feature type="domain" description="AMP-binding enzyme C-terminal" evidence="1">
    <location>
        <begin position="39"/>
        <end position="77"/>
    </location>
</feature>
<dbReference type="AlphaFoldDB" id="A0AAN6N5M1"/>
<accession>A0AAN6N5M1</accession>
<dbReference type="SUPFAM" id="SSF56801">
    <property type="entry name" value="Acetyl-CoA synthetase-like"/>
    <property type="match status" value="1"/>
</dbReference>
<sequence length="136" mass="14758">MDFQPPSLVSVRKVEAEIGSLQLKEMPIKGKGFQVKTAEIKEVIRRHDSVADAAVVGVEDDNHDIAGERPLAFVSTTSQNKSSHPRQEFIFGRYSCEFEDMHLLLNGMGLRSGTSGATGATVRGTQEIGTAELLQG</sequence>
<name>A0AAN6N5M1_9PEZI</name>
<evidence type="ECO:0000313" key="2">
    <source>
        <dbReference type="EMBL" id="KAK3939616.1"/>
    </source>
</evidence>
<reference evidence="3" key="1">
    <citation type="journal article" date="2023" name="Mol. Phylogenet. Evol.">
        <title>Genome-scale phylogeny and comparative genomics of the fungal order Sordariales.</title>
        <authorList>
            <person name="Hensen N."/>
            <person name="Bonometti L."/>
            <person name="Westerberg I."/>
            <person name="Brannstrom I.O."/>
            <person name="Guillou S."/>
            <person name="Cros-Aarteil S."/>
            <person name="Calhoun S."/>
            <person name="Haridas S."/>
            <person name="Kuo A."/>
            <person name="Mondo S."/>
            <person name="Pangilinan J."/>
            <person name="Riley R."/>
            <person name="LaButti K."/>
            <person name="Andreopoulos B."/>
            <person name="Lipzen A."/>
            <person name="Chen C."/>
            <person name="Yan M."/>
            <person name="Daum C."/>
            <person name="Ng V."/>
            <person name="Clum A."/>
            <person name="Steindorff A."/>
            <person name="Ohm R.A."/>
            <person name="Martin F."/>
            <person name="Silar P."/>
            <person name="Natvig D.O."/>
            <person name="Lalanne C."/>
            <person name="Gautier V."/>
            <person name="Ament-Velasquez S.L."/>
            <person name="Kruys A."/>
            <person name="Hutchinson M.I."/>
            <person name="Powell A.J."/>
            <person name="Barry K."/>
            <person name="Miller A.N."/>
            <person name="Grigoriev I.V."/>
            <person name="Debuchy R."/>
            <person name="Gladieux P."/>
            <person name="Hiltunen Thoren M."/>
            <person name="Johannesson H."/>
        </authorList>
    </citation>
    <scope>NUCLEOTIDE SEQUENCE [LARGE SCALE GENOMIC DNA]</scope>
    <source>
        <strain evidence="3">CBS 340.73</strain>
    </source>
</reference>